<evidence type="ECO:0000259" key="11">
    <source>
        <dbReference type="Pfam" id="PF00288"/>
    </source>
</evidence>
<organism evidence="13 14">
    <name type="scientific">Actinomyces urogenitalis</name>
    <dbReference type="NCBI Taxonomy" id="103621"/>
    <lineage>
        <taxon>Bacteria</taxon>
        <taxon>Bacillati</taxon>
        <taxon>Actinomycetota</taxon>
        <taxon>Actinomycetes</taxon>
        <taxon>Actinomycetales</taxon>
        <taxon>Actinomycetaceae</taxon>
        <taxon>Actinomyces</taxon>
    </lineage>
</organism>
<dbReference type="Pfam" id="PF08544">
    <property type="entry name" value="GHMP_kinases_C"/>
    <property type="match status" value="1"/>
</dbReference>
<gene>
    <name evidence="9" type="primary">ispE</name>
    <name evidence="13" type="ORF">CYJ26_09485</name>
</gene>
<comment type="catalytic activity">
    <reaction evidence="9">
        <text>4-CDP-2-C-methyl-D-erythritol + ATP = 4-CDP-2-C-methyl-D-erythritol 2-phosphate + ADP + H(+)</text>
        <dbReference type="Rhea" id="RHEA:18437"/>
        <dbReference type="ChEBI" id="CHEBI:15378"/>
        <dbReference type="ChEBI" id="CHEBI:30616"/>
        <dbReference type="ChEBI" id="CHEBI:57823"/>
        <dbReference type="ChEBI" id="CHEBI:57919"/>
        <dbReference type="ChEBI" id="CHEBI:456216"/>
        <dbReference type="EC" id="2.7.1.148"/>
    </reaction>
</comment>
<dbReference type="InterPro" id="IPR036554">
    <property type="entry name" value="GHMP_kinase_C_sf"/>
</dbReference>
<feature type="compositionally biased region" description="Low complexity" evidence="10">
    <location>
        <begin position="231"/>
        <end position="242"/>
    </location>
</feature>
<evidence type="ECO:0000256" key="10">
    <source>
        <dbReference type="SAM" id="MobiDB-lite"/>
    </source>
</evidence>
<evidence type="ECO:0000256" key="7">
    <source>
        <dbReference type="ARBA" id="ARBA00022840"/>
    </source>
</evidence>
<feature type="active site" evidence="9">
    <location>
        <position position="32"/>
    </location>
</feature>
<keyword evidence="9" id="KW-0414">Isoprene biosynthesis</keyword>
<comment type="pathway">
    <text evidence="9">Isoprenoid biosynthesis; isopentenyl diphosphate biosynthesis via DXP pathway; isopentenyl diphosphate from 1-deoxy-D-xylulose 5-phosphate: step 3/6.</text>
</comment>
<feature type="binding site" evidence="9">
    <location>
        <begin position="121"/>
        <end position="131"/>
    </location>
    <ligand>
        <name>ATP</name>
        <dbReference type="ChEBI" id="CHEBI:30616"/>
    </ligand>
</feature>
<reference evidence="13 14" key="1">
    <citation type="submission" date="2017-12" db="EMBL/GenBank/DDBJ databases">
        <title>Phylogenetic diversity of female urinary microbiome.</title>
        <authorList>
            <person name="Thomas-White K."/>
            <person name="Wolfe A.J."/>
        </authorList>
    </citation>
    <scope>NUCLEOTIDE SEQUENCE [LARGE SCALE GENOMIC DNA]</scope>
    <source>
        <strain evidence="13 14">UMB0319</strain>
    </source>
</reference>
<keyword evidence="4 9" id="KW-0808">Transferase</keyword>
<comment type="function">
    <text evidence="9">Catalyzes the phosphorylation of the position 2 hydroxy group of 4-diphosphocytidyl-2C-methyl-D-erythritol.</text>
</comment>
<dbReference type="GO" id="GO:0050515">
    <property type="term" value="F:4-(cytidine 5'-diphospho)-2-C-methyl-D-erythritol kinase activity"/>
    <property type="evidence" value="ECO:0007669"/>
    <property type="project" value="UniProtKB-UniRule"/>
</dbReference>
<evidence type="ECO:0000256" key="6">
    <source>
        <dbReference type="ARBA" id="ARBA00022777"/>
    </source>
</evidence>
<dbReference type="AlphaFoldDB" id="A0A2I1KQX5"/>
<comment type="similarity">
    <text evidence="1 9">Belongs to the GHMP kinase family. IspE subfamily.</text>
</comment>
<dbReference type="InterPro" id="IPR013750">
    <property type="entry name" value="GHMP_kinase_C_dom"/>
</dbReference>
<evidence type="ECO:0000256" key="5">
    <source>
        <dbReference type="ARBA" id="ARBA00022741"/>
    </source>
</evidence>
<comment type="caution">
    <text evidence="13">The sequence shown here is derived from an EMBL/GenBank/DDBJ whole genome shotgun (WGS) entry which is preliminary data.</text>
</comment>
<dbReference type="HAMAP" id="MF_00061">
    <property type="entry name" value="IspE"/>
    <property type="match status" value="1"/>
</dbReference>
<dbReference type="EMBL" id="PKHA01000012">
    <property type="protein sequence ID" value="PKY98031.1"/>
    <property type="molecule type" value="Genomic_DNA"/>
</dbReference>
<keyword evidence="5 9" id="KW-0547">Nucleotide-binding</keyword>
<dbReference type="EC" id="2.7.1.148" evidence="2 9"/>
<dbReference type="UniPathway" id="UPA00056">
    <property type="reaction ID" value="UER00094"/>
</dbReference>
<dbReference type="PANTHER" id="PTHR43527:SF2">
    <property type="entry name" value="4-DIPHOSPHOCYTIDYL-2-C-METHYL-D-ERYTHRITOL KINASE, CHLOROPLASTIC"/>
    <property type="match status" value="1"/>
</dbReference>
<proteinExistence type="inferred from homology"/>
<dbReference type="Pfam" id="PF00288">
    <property type="entry name" value="GHMP_kinases_N"/>
    <property type="match status" value="1"/>
</dbReference>
<dbReference type="InterPro" id="IPR006204">
    <property type="entry name" value="GHMP_kinase_N_dom"/>
</dbReference>
<evidence type="ECO:0000256" key="2">
    <source>
        <dbReference type="ARBA" id="ARBA00012052"/>
    </source>
</evidence>
<feature type="active site" evidence="9">
    <location>
        <position position="163"/>
    </location>
</feature>
<dbReference type="PIRSF" id="PIRSF010376">
    <property type="entry name" value="IspE"/>
    <property type="match status" value="1"/>
</dbReference>
<keyword evidence="6 9" id="KW-0418">Kinase</keyword>
<sequence>MSHLRVVPGGAPRAAGPKAGSASSVRVEAPGKVNLFLSCGAPGADGYHPLTTVFQAVRLIETVTARRQAADARGAVTLTLAEPDDAVPTDERNLAVRAARLLARETGVEEGVDLLVRKRVPVAGGMAGGSADAAATLLACNQLWGTGLALGELMELATQLGADCAFPLIGSAAVGHGRGDQLSPLMTRGTYHWVFATARQGLSTPEVFTRLDQIRAQHEAAEAQPTQAPDAVGAPAGQAEPAAPEPVPEELTAALRSGDARALAATMHNDLQAAALDLRPELAEVIEVAEAAGALRAIVSGSGPTIAALVADTGAAMRVSRALSACELVADTVRADAPVAGARAVG</sequence>
<dbReference type="InterPro" id="IPR004424">
    <property type="entry name" value="IspE"/>
</dbReference>
<evidence type="ECO:0000259" key="12">
    <source>
        <dbReference type="Pfam" id="PF08544"/>
    </source>
</evidence>
<accession>A0A2I1KQX5</accession>
<feature type="domain" description="GHMP kinase C-terminal" evidence="12">
    <location>
        <begin position="253"/>
        <end position="325"/>
    </location>
</feature>
<evidence type="ECO:0000256" key="1">
    <source>
        <dbReference type="ARBA" id="ARBA00009684"/>
    </source>
</evidence>
<protein>
    <recommendedName>
        <fullName evidence="3 9">4-diphosphocytidyl-2-C-methyl-D-erythritol kinase</fullName>
        <shortName evidence="9">CMK</shortName>
        <ecNumber evidence="2 9">2.7.1.148</ecNumber>
    </recommendedName>
    <alternativeName>
        <fullName evidence="8 9">4-(cytidine-5'-diphospho)-2-C-methyl-D-erythritol kinase</fullName>
    </alternativeName>
</protein>
<evidence type="ECO:0000256" key="8">
    <source>
        <dbReference type="ARBA" id="ARBA00032554"/>
    </source>
</evidence>
<dbReference type="RefSeq" id="WP_024036623.1">
    <property type="nucleotide sequence ID" value="NZ_JAHAIH010000017.1"/>
</dbReference>
<dbReference type="InterPro" id="IPR020568">
    <property type="entry name" value="Ribosomal_Su5_D2-typ_SF"/>
</dbReference>
<dbReference type="Gene3D" id="3.30.230.10">
    <property type="match status" value="1"/>
</dbReference>
<feature type="region of interest" description="Disordered" evidence="10">
    <location>
        <begin position="217"/>
        <end position="245"/>
    </location>
</feature>
<dbReference type="SUPFAM" id="SSF55060">
    <property type="entry name" value="GHMP Kinase, C-terminal domain"/>
    <property type="match status" value="1"/>
</dbReference>
<dbReference type="Gene3D" id="3.30.70.890">
    <property type="entry name" value="GHMP kinase, C-terminal domain"/>
    <property type="match status" value="1"/>
</dbReference>
<dbReference type="NCBIfam" id="NF002870">
    <property type="entry name" value="PRK03188.1"/>
    <property type="match status" value="1"/>
</dbReference>
<dbReference type="NCBIfam" id="TIGR00154">
    <property type="entry name" value="ispE"/>
    <property type="match status" value="1"/>
</dbReference>
<evidence type="ECO:0000313" key="13">
    <source>
        <dbReference type="EMBL" id="PKY98031.1"/>
    </source>
</evidence>
<evidence type="ECO:0000256" key="3">
    <source>
        <dbReference type="ARBA" id="ARBA00017473"/>
    </source>
</evidence>
<dbReference type="GO" id="GO:0005524">
    <property type="term" value="F:ATP binding"/>
    <property type="evidence" value="ECO:0007669"/>
    <property type="project" value="UniProtKB-UniRule"/>
</dbReference>
<evidence type="ECO:0000256" key="4">
    <source>
        <dbReference type="ARBA" id="ARBA00022679"/>
    </source>
</evidence>
<evidence type="ECO:0000256" key="9">
    <source>
        <dbReference type="HAMAP-Rule" id="MF_00061"/>
    </source>
</evidence>
<evidence type="ECO:0000313" key="14">
    <source>
        <dbReference type="Proteomes" id="UP000234778"/>
    </source>
</evidence>
<dbReference type="GeneID" id="81709164"/>
<feature type="region of interest" description="Disordered" evidence="10">
    <location>
        <begin position="1"/>
        <end position="23"/>
    </location>
</feature>
<dbReference type="Proteomes" id="UP000234778">
    <property type="component" value="Unassembled WGS sequence"/>
</dbReference>
<name>A0A2I1KQX5_9ACTO</name>
<keyword evidence="7 9" id="KW-0067">ATP-binding</keyword>
<dbReference type="PANTHER" id="PTHR43527">
    <property type="entry name" value="4-DIPHOSPHOCYTIDYL-2-C-METHYL-D-ERYTHRITOL KINASE, CHLOROPLASTIC"/>
    <property type="match status" value="1"/>
</dbReference>
<feature type="domain" description="GHMP kinase N-terminal" evidence="11">
    <location>
        <begin position="93"/>
        <end position="163"/>
    </location>
</feature>
<dbReference type="InterPro" id="IPR014721">
    <property type="entry name" value="Ribsml_uS5_D2-typ_fold_subgr"/>
</dbReference>
<dbReference type="GO" id="GO:0016114">
    <property type="term" value="P:terpenoid biosynthetic process"/>
    <property type="evidence" value="ECO:0007669"/>
    <property type="project" value="UniProtKB-UniRule"/>
</dbReference>
<dbReference type="GO" id="GO:0019288">
    <property type="term" value="P:isopentenyl diphosphate biosynthetic process, methylerythritol 4-phosphate pathway"/>
    <property type="evidence" value="ECO:0007669"/>
    <property type="project" value="UniProtKB-UniRule"/>
</dbReference>
<dbReference type="SUPFAM" id="SSF54211">
    <property type="entry name" value="Ribosomal protein S5 domain 2-like"/>
    <property type="match status" value="1"/>
</dbReference>